<name>A0ABW5XFH7_9MICO</name>
<dbReference type="EMBL" id="JBHUOP010000003">
    <property type="protein sequence ID" value="MFD2840488.1"/>
    <property type="molecule type" value="Genomic_DNA"/>
</dbReference>
<protein>
    <submittedName>
        <fullName evidence="1">Uncharacterized protein</fullName>
    </submittedName>
</protein>
<gene>
    <name evidence="1" type="ORF">ACFSYH_07880</name>
</gene>
<sequence length="48" mass="5368">MPLTAKVERIRVDESLTEQQRLWKAIATLAKHIDDGDSTDILSALFGN</sequence>
<keyword evidence="2" id="KW-1185">Reference proteome</keyword>
<comment type="caution">
    <text evidence="1">The sequence shown here is derived from an EMBL/GenBank/DDBJ whole genome shotgun (WGS) entry which is preliminary data.</text>
</comment>
<dbReference type="Proteomes" id="UP001597391">
    <property type="component" value="Unassembled WGS sequence"/>
</dbReference>
<dbReference type="RefSeq" id="WP_377466341.1">
    <property type="nucleotide sequence ID" value="NZ_JBHUOP010000003.1"/>
</dbReference>
<organism evidence="1 2">
    <name type="scientific">Populibacterium corticicola</name>
    <dbReference type="NCBI Taxonomy" id="1812826"/>
    <lineage>
        <taxon>Bacteria</taxon>
        <taxon>Bacillati</taxon>
        <taxon>Actinomycetota</taxon>
        <taxon>Actinomycetes</taxon>
        <taxon>Micrococcales</taxon>
        <taxon>Jonesiaceae</taxon>
        <taxon>Populibacterium</taxon>
    </lineage>
</organism>
<reference evidence="2" key="1">
    <citation type="journal article" date="2019" name="Int. J. Syst. Evol. Microbiol.">
        <title>The Global Catalogue of Microorganisms (GCM) 10K type strain sequencing project: providing services to taxonomists for standard genome sequencing and annotation.</title>
        <authorList>
            <consortium name="The Broad Institute Genomics Platform"/>
            <consortium name="The Broad Institute Genome Sequencing Center for Infectious Disease"/>
            <person name="Wu L."/>
            <person name="Ma J."/>
        </authorList>
    </citation>
    <scope>NUCLEOTIDE SEQUENCE [LARGE SCALE GENOMIC DNA]</scope>
    <source>
        <strain evidence="2">KCTC 33576</strain>
    </source>
</reference>
<accession>A0ABW5XFH7</accession>
<evidence type="ECO:0000313" key="1">
    <source>
        <dbReference type="EMBL" id="MFD2840488.1"/>
    </source>
</evidence>
<proteinExistence type="predicted"/>
<evidence type="ECO:0000313" key="2">
    <source>
        <dbReference type="Proteomes" id="UP001597391"/>
    </source>
</evidence>